<feature type="domain" description="Histidine kinase" evidence="16">
    <location>
        <begin position="239"/>
        <end position="436"/>
    </location>
</feature>
<keyword evidence="6" id="KW-0597">Phosphoprotein</keyword>
<dbReference type="Pfam" id="PF00512">
    <property type="entry name" value="HisKA"/>
    <property type="match status" value="1"/>
</dbReference>
<proteinExistence type="predicted"/>
<dbReference type="PANTHER" id="PTHR44936">
    <property type="entry name" value="SENSOR PROTEIN CREC"/>
    <property type="match status" value="1"/>
</dbReference>
<evidence type="ECO:0000256" key="11">
    <source>
        <dbReference type="ARBA" id="ARBA00022840"/>
    </source>
</evidence>
<dbReference type="PRINTS" id="PR00344">
    <property type="entry name" value="BCTRLSENSOR"/>
</dbReference>
<evidence type="ECO:0000256" key="5">
    <source>
        <dbReference type="ARBA" id="ARBA00022519"/>
    </source>
</evidence>
<keyword evidence="14 15" id="KW-0472">Membrane</keyword>
<keyword evidence="7" id="KW-0808">Transferase</keyword>
<evidence type="ECO:0000256" key="9">
    <source>
        <dbReference type="ARBA" id="ARBA00022741"/>
    </source>
</evidence>
<evidence type="ECO:0000313" key="19">
    <source>
        <dbReference type="Proteomes" id="UP001354971"/>
    </source>
</evidence>
<feature type="domain" description="HAMP" evidence="17">
    <location>
        <begin position="179"/>
        <end position="231"/>
    </location>
</feature>
<protein>
    <recommendedName>
        <fullName evidence="3">histidine kinase</fullName>
        <ecNumber evidence="3">2.7.13.3</ecNumber>
    </recommendedName>
</protein>
<keyword evidence="8 15" id="KW-0812">Transmembrane</keyword>
<keyword evidence="9" id="KW-0547">Nucleotide-binding</keyword>
<dbReference type="EC" id="2.7.13.3" evidence="3"/>
<dbReference type="SMART" id="SM00387">
    <property type="entry name" value="HATPase_c"/>
    <property type="match status" value="1"/>
</dbReference>
<dbReference type="SUPFAM" id="SSF55874">
    <property type="entry name" value="ATPase domain of HSP90 chaperone/DNA topoisomerase II/histidine kinase"/>
    <property type="match status" value="1"/>
</dbReference>
<keyword evidence="13" id="KW-0902">Two-component regulatory system</keyword>
<keyword evidence="5" id="KW-0997">Cell inner membrane</keyword>
<dbReference type="EMBL" id="JAZDRP010000004">
    <property type="protein sequence ID" value="MEE2526429.1"/>
    <property type="molecule type" value="Genomic_DNA"/>
</dbReference>
<evidence type="ECO:0000256" key="15">
    <source>
        <dbReference type="SAM" id="Phobius"/>
    </source>
</evidence>
<dbReference type="InterPro" id="IPR050980">
    <property type="entry name" value="2C_sensor_his_kinase"/>
</dbReference>
<dbReference type="SMART" id="SM00388">
    <property type="entry name" value="HisKA"/>
    <property type="match status" value="1"/>
</dbReference>
<dbReference type="InterPro" id="IPR003660">
    <property type="entry name" value="HAMP_dom"/>
</dbReference>
<evidence type="ECO:0000256" key="1">
    <source>
        <dbReference type="ARBA" id="ARBA00000085"/>
    </source>
</evidence>
<keyword evidence="10" id="KW-0418">Kinase</keyword>
<comment type="catalytic activity">
    <reaction evidence="1">
        <text>ATP + protein L-histidine = ADP + protein N-phospho-L-histidine.</text>
        <dbReference type="EC" id="2.7.13.3"/>
    </reaction>
</comment>
<evidence type="ECO:0000256" key="6">
    <source>
        <dbReference type="ARBA" id="ARBA00022553"/>
    </source>
</evidence>
<evidence type="ECO:0000256" key="10">
    <source>
        <dbReference type="ARBA" id="ARBA00022777"/>
    </source>
</evidence>
<evidence type="ECO:0000256" key="3">
    <source>
        <dbReference type="ARBA" id="ARBA00012438"/>
    </source>
</evidence>
<dbReference type="InterPro" id="IPR003594">
    <property type="entry name" value="HATPase_dom"/>
</dbReference>
<dbReference type="PROSITE" id="PS50109">
    <property type="entry name" value="HIS_KIN"/>
    <property type="match status" value="1"/>
</dbReference>
<comment type="caution">
    <text evidence="18">The sequence shown here is derived from an EMBL/GenBank/DDBJ whole genome shotgun (WGS) entry which is preliminary data.</text>
</comment>
<organism evidence="18 19">
    <name type="scientific">Hyphobacterium lacteum</name>
    <dbReference type="NCBI Taxonomy" id="3116575"/>
    <lineage>
        <taxon>Bacteria</taxon>
        <taxon>Pseudomonadati</taxon>
        <taxon>Pseudomonadota</taxon>
        <taxon>Alphaproteobacteria</taxon>
        <taxon>Maricaulales</taxon>
        <taxon>Maricaulaceae</taxon>
        <taxon>Hyphobacterium</taxon>
    </lineage>
</organism>
<evidence type="ECO:0000256" key="7">
    <source>
        <dbReference type="ARBA" id="ARBA00022679"/>
    </source>
</evidence>
<dbReference type="Gene3D" id="3.30.565.10">
    <property type="entry name" value="Histidine kinase-like ATPase, C-terminal domain"/>
    <property type="match status" value="1"/>
</dbReference>
<dbReference type="PANTHER" id="PTHR44936:SF5">
    <property type="entry name" value="SENSOR HISTIDINE KINASE ENVZ"/>
    <property type="match status" value="1"/>
</dbReference>
<gene>
    <name evidence="18" type="ORF">V0U79_08625</name>
</gene>
<dbReference type="CDD" id="cd00082">
    <property type="entry name" value="HisKA"/>
    <property type="match status" value="1"/>
</dbReference>
<dbReference type="InterPro" id="IPR036097">
    <property type="entry name" value="HisK_dim/P_sf"/>
</dbReference>
<sequence>MKRYLPKSLFGRSLLIFVVPVAVMQGLIAWAFFEQHWETVTSRLSEGVAGDVAIMTELFESVGGNETAFEPLADAAYRNMQLSVDFREGELLPTSRRSSFFRTLDRTLRRSLTAAMDNEVWFDTTRYPAYVDIRVQTDNGVLRFIAVRERVFATTGHIFLLWLFGATAVLSLVSVIFIRNQVKPIRRLADAAKQFGRGEDAGDFKPAGAREVREAAHAFIDMRQRISRHLEQRTSMLAGVSHDLRTPLTRLKLQLALLPESEEREEAIRDLSEMEHMLEEYLAFARGQVNEETVEADVSAIVAETVEAARRADPDIALTADEGLLANVRPGVLKRGIANLISNACAYGNTCEVSVRRGVRRLEIIVDDDGPGIPEDQREEAFKPFARLDEARNMNREGVGLGLAIARDVARGHGGEVDLSDSPLGGLRAIMRLPLA</sequence>
<dbReference type="SMART" id="SM00304">
    <property type="entry name" value="HAMP"/>
    <property type="match status" value="1"/>
</dbReference>
<reference evidence="18 19" key="1">
    <citation type="submission" date="2024-01" db="EMBL/GenBank/DDBJ databases">
        <title>Hyphobacterium bacterium isolated from marine sediment.</title>
        <authorList>
            <person name="Zhao S."/>
        </authorList>
    </citation>
    <scope>NUCLEOTIDE SEQUENCE [LARGE SCALE GENOMIC DNA]</scope>
    <source>
        <strain evidence="19">HN65</strain>
    </source>
</reference>
<evidence type="ECO:0000256" key="8">
    <source>
        <dbReference type="ARBA" id="ARBA00022692"/>
    </source>
</evidence>
<feature type="transmembrane region" description="Helical" evidence="15">
    <location>
        <begin position="12"/>
        <end position="33"/>
    </location>
</feature>
<dbReference type="InterPro" id="IPR005467">
    <property type="entry name" value="His_kinase_dom"/>
</dbReference>
<evidence type="ECO:0000313" key="18">
    <source>
        <dbReference type="EMBL" id="MEE2526429.1"/>
    </source>
</evidence>
<keyword evidence="12 15" id="KW-1133">Transmembrane helix</keyword>
<feature type="transmembrane region" description="Helical" evidence="15">
    <location>
        <begin position="158"/>
        <end position="178"/>
    </location>
</feature>
<dbReference type="GO" id="GO:0005524">
    <property type="term" value="F:ATP binding"/>
    <property type="evidence" value="ECO:0007669"/>
    <property type="project" value="UniProtKB-KW"/>
</dbReference>
<evidence type="ECO:0000259" key="16">
    <source>
        <dbReference type="PROSITE" id="PS50109"/>
    </source>
</evidence>
<evidence type="ECO:0000256" key="4">
    <source>
        <dbReference type="ARBA" id="ARBA00022475"/>
    </source>
</evidence>
<keyword evidence="4" id="KW-1003">Cell membrane</keyword>
<keyword evidence="19" id="KW-1185">Reference proteome</keyword>
<evidence type="ECO:0000259" key="17">
    <source>
        <dbReference type="PROSITE" id="PS50885"/>
    </source>
</evidence>
<evidence type="ECO:0000256" key="2">
    <source>
        <dbReference type="ARBA" id="ARBA00004429"/>
    </source>
</evidence>
<evidence type="ECO:0000256" key="13">
    <source>
        <dbReference type="ARBA" id="ARBA00023012"/>
    </source>
</evidence>
<dbReference type="CDD" id="cd06225">
    <property type="entry name" value="HAMP"/>
    <property type="match status" value="1"/>
</dbReference>
<accession>A0ABU7LR88</accession>
<dbReference type="InterPro" id="IPR004358">
    <property type="entry name" value="Sig_transdc_His_kin-like_C"/>
</dbReference>
<name>A0ABU7LR88_9PROT</name>
<dbReference type="Gene3D" id="1.10.287.130">
    <property type="match status" value="1"/>
</dbReference>
<dbReference type="PROSITE" id="PS50885">
    <property type="entry name" value="HAMP"/>
    <property type="match status" value="1"/>
</dbReference>
<dbReference type="Pfam" id="PF02518">
    <property type="entry name" value="HATPase_c"/>
    <property type="match status" value="1"/>
</dbReference>
<dbReference type="Proteomes" id="UP001354971">
    <property type="component" value="Unassembled WGS sequence"/>
</dbReference>
<dbReference type="SUPFAM" id="SSF47384">
    <property type="entry name" value="Homodimeric domain of signal transducing histidine kinase"/>
    <property type="match status" value="1"/>
</dbReference>
<evidence type="ECO:0000256" key="14">
    <source>
        <dbReference type="ARBA" id="ARBA00023136"/>
    </source>
</evidence>
<dbReference type="Pfam" id="PF00672">
    <property type="entry name" value="HAMP"/>
    <property type="match status" value="1"/>
</dbReference>
<keyword evidence="11 18" id="KW-0067">ATP-binding</keyword>
<comment type="subcellular location">
    <subcellularLocation>
        <location evidence="2">Cell inner membrane</location>
        <topology evidence="2">Multi-pass membrane protein</topology>
    </subcellularLocation>
</comment>
<dbReference type="InterPro" id="IPR036890">
    <property type="entry name" value="HATPase_C_sf"/>
</dbReference>
<evidence type="ECO:0000256" key="12">
    <source>
        <dbReference type="ARBA" id="ARBA00022989"/>
    </source>
</evidence>
<dbReference type="InterPro" id="IPR003661">
    <property type="entry name" value="HisK_dim/P_dom"/>
</dbReference>